<accession>A0ABW7HFH0</accession>
<evidence type="ECO:0000313" key="2">
    <source>
        <dbReference type="Proteomes" id="UP001606134"/>
    </source>
</evidence>
<dbReference type="RefSeq" id="WP_394413987.1">
    <property type="nucleotide sequence ID" value="NZ_JBIGIC010000009.1"/>
</dbReference>
<evidence type="ECO:0000313" key="1">
    <source>
        <dbReference type="EMBL" id="MFG6488659.1"/>
    </source>
</evidence>
<name>A0ABW7HFH0_9BURK</name>
<protein>
    <submittedName>
        <fullName evidence="1">Uncharacterized protein</fullName>
    </submittedName>
</protein>
<dbReference type="EMBL" id="JBIGIC010000009">
    <property type="protein sequence ID" value="MFG6488659.1"/>
    <property type="molecule type" value="Genomic_DNA"/>
</dbReference>
<keyword evidence="2" id="KW-1185">Reference proteome</keyword>
<gene>
    <name evidence="1" type="ORF">ACG04R_18385</name>
</gene>
<organism evidence="1 2">
    <name type="scientific">Pelomonas candidula</name>
    <dbReference type="NCBI Taxonomy" id="3299025"/>
    <lineage>
        <taxon>Bacteria</taxon>
        <taxon>Pseudomonadati</taxon>
        <taxon>Pseudomonadota</taxon>
        <taxon>Betaproteobacteria</taxon>
        <taxon>Burkholderiales</taxon>
        <taxon>Sphaerotilaceae</taxon>
        <taxon>Roseateles</taxon>
    </lineage>
</organism>
<comment type="caution">
    <text evidence="1">The sequence shown here is derived from an EMBL/GenBank/DDBJ whole genome shotgun (WGS) entry which is preliminary data.</text>
</comment>
<sequence length="174" mass="17517">MPPLTAEQLAYVVTHGELLAMLSLQRLEAMLDAGAEAPAPSAEELAAAEAATMAELARQQQQWLAQAGGTAPAAEPDFLLQAAPLSTAGIDIGEQIDSALAVAYAEIPVRAQALQGVDTTSLAPALTALPEALPPLTGALDTAGMSAWLDAHDAGDPALERLMAAAGELAGSAG</sequence>
<reference evidence="1 2" key="1">
    <citation type="submission" date="2024-08" db="EMBL/GenBank/DDBJ databases">
        <authorList>
            <person name="Lu H."/>
        </authorList>
    </citation>
    <scope>NUCLEOTIDE SEQUENCE [LARGE SCALE GENOMIC DNA]</scope>
    <source>
        <strain evidence="1 2">BYS78W</strain>
    </source>
</reference>
<proteinExistence type="predicted"/>
<dbReference type="Proteomes" id="UP001606134">
    <property type="component" value="Unassembled WGS sequence"/>
</dbReference>